<organism evidence="5">
    <name type="scientific">Enterobacter hormaechei</name>
    <dbReference type="NCBI Taxonomy" id="158836"/>
    <lineage>
        <taxon>Bacteria</taxon>
        <taxon>Pseudomonadati</taxon>
        <taxon>Pseudomonadota</taxon>
        <taxon>Gammaproteobacteria</taxon>
        <taxon>Enterobacterales</taxon>
        <taxon>Enterobacteriaceae</taxon>
        <taxon>Enterobacter</taxon>
        <taxon>Enterobacter cloacae complex</taxon>
    </lineage>
</organism>
<dbReference type="EMBL" id="JAAJRM010000001">
    <property type="protein sequence ID" value="NGF41633.1"/>
    <property type="molecule type" value="Genomic_DNA"/>
</dbReference>
<protein>
    <submittedName>
        <fullName evidence="5">LysR family transcriptional regulator</fullName>
    </submittedName>
</protein>
<dbReference type="GO" id="GO:0003677">
    <property type="term" value="F:DNA binding"/>
    <property type="evidence" value="ECO:0007669"/>
    <property type="project" value="UniProtKB-KW"/>
</dbReference>
<dbReference type="InterPro" id="IPR036388">
    <property type="entry name" value="WH-like_DNA-bd_sf"/>
</dbReference>
<evidence type="ECO:0000313" key="5">
    <source>
        <dbReference type="EMBL" id="NGF41633.1"/>
    </source>
</evidence>
<dbReference type="SUPFAM" id="SSF46785">
    <property type="entry name" value="Winged helix' DNA-binding domain"/>
    <property type="match status" value="1"/>
</dbReference>
<keyword evidence="2" id="KW-0805">Transcription regulation</keyword>
<evidence type="ECO:0000256" key="2">
    <source>
        <dbReference type="ARBA" id="ARBA00023015"/>
    </source>
</evidence>
<proteinExistence type="inferred from homology"/>
<accession>A0A6G4MK72</accession>
<dbReference type="InterPro" id="IPR036390">
    <property type="entry name" value="WH_DNA-bd_sf"/>
</dbReference>
<comment type="similarity">
    <text evidence="1">Belongs to the LysR transcriptional regulatory family.</text>
</comment>
<dbReference type="InterPro" id="IPR050389">
    <property type="entry name" value="LysR-type_TF"/>
</dbReference>
<dbReference type="CDD" id="cd08417">
    <property type="entry name" value="PBP2_Nitroaromatics_like"/>
    <property type="match status" value="1"/>
</dbReference>
<reference evidence="5" key="1">
    <citation type="submission" date="2020-02" db="EMBL/GenBank/DDBJ databases">
        <title>WGS of Carbapenem-Resistant Enterobacteriaceae.</title>
        <authorList>
            <person name="Tokajian S."/>
            <person name="El Chaar M."/>
            <person name="El Khoury M."/>
        </authorList>
    </citation>
    <scope>NUCLEOTIDE SEQUENCE</scope>
    <source>
        <strain evidence="5">EHM_71</strain>
    </source>
</reference>
<keyword evidence="3" id="KW-0238">DNA-binding</keyword>
<dbReference type="InterPro" id="IPR000847">
    <property type="entry name" value="LysR_HTH_N"/>
</dbReference>
<dbReference type="GO" id="GO:0003700">
    <property type="term" value="F:DNA-binding transcription factor activity"/>
    <property type="evidence" value="ECO:0007669"/>
    <property type="project" value="InterPro"/>
</dbReference>
<name>A0A156DMQ9_9ENTR</name>
<dbReference type="AlphaFoldDB" id="A0A156DMQ9"/>
<dbReference type="InterPro" id="IPR037402">
    <property type="entry name" value="YidZ_PBP2"/>
</dbReference>
<dbReference type="Pfam" id="PF00126">
    <property type="entry name" value="HTH_1"/>
    <property type="match status" value="1"/>
</dbReference>
<dbReference type="Gene3D" id="1.10.10.10">
    <property type="entry name" value="Winged helix-like DNA-binding domain superfamily/Winged helix DNA-binding domain"/>
    <property type="match status" value="1"/>
</dbReference>
<dbReference type="Pfam" id="PF03466">
    <property type="entry name" value="LysR_substrate"/>
    <property type="match status" value="1"/>
</dbReference>
<dbReference type="PANTHER" id="PTHR30118">
    <property type="entry name" value="HTH-TYPE TRANSCRIPTIONAL REGULATOR LEUO-RELATED"/>
    <property type="match status" value="1"/>
</dbReference>
<evidence type="ECO:0000256" key="1">
    <source>
        <dbReference type="ARBA" id="ARBA00009437"/>
    </source>
</evidence>
<comment type="caution">
    <text evidence="5">The sequence shown here is derived from an EMBL/GenBank/DDBJ whole genome shotgun (WGS) entry which is preliminary data.</text>
</comment>
<dbReference type="Gene3D" id="3.40.190.10">
    <property type="entry name" value="Periplasmic binding protein-like II"/>
    <property type="match status" value="2"/>
</dbReference>
<dbReference type="SUPFAM" id="SSF53850">
    <property type="entry name" value="Periplasmic binding protein-like II"/>
    <property type="match status" value="1"/>
</dbReference>
<dbReference type="PROSITE" id="PS50931">
    <property type="entry name" value="HTH_LYSR"/>
    <property type="match status" value="1"/>
</dbReference>
<accession>A0A156DMQ9</accession>
<dbReference type="PANTHER" id="PTHR30118:SF15">
    <property type="entry name" value="TRANSCRIPTIONAL REGULATORY PROTEIN"/>
    <property type="match status" value="1"/>
</dbReference>
<keyword evidence="4" id="KW-0804">Transcription</keyword>
<evidence type="ECO:0000256" key="3">
    <source>
        <dbReference type="ARBA" id="ARBA00023125"/>
    </source>
</evidence>
<evidence type="ECO:0000256" key="4">
    <source>
        <dbReference type="ARBA" id="ARBA00023163"/>
    </source>
</evidence>
<sequence length="307" mass="33754">MTHNKMPSSDMDMDLILTLDALLRDQNITHAAARLGISQPAMSARLARLRVLFDEPLFIPSPHGRGVLPTPRAEALRPQVATVLQGISAMLEPTTFNAHNSTRTFVIALHENPALMLGAELQNQISSAAPGIRLRFALPETPLLPAQMENGDVDIYVGVNAGAHDAWVRRKLFDDEYATAQRKGHPRGTGPMDLESYCSLSHLVVSSEGDPFAGFVDQHLAGLGHQRNVVMSTQSYAMAPAIVAGTDLLCTLPRRMLLRFTQTLDIFPPPLDLPPIVIGMYWHPKNSQDPANRWLREQLLQAAGRQV</sequence>
<dbReference type="InterPro" id="IPR005119">
    <property type="entry name" value="LysR_subst-bd"/>
</dbReference>
<gene>
    <name evidence="5" type="ORF">G5635_04280</name>
</gene>
<dbReference type="RefSeq" id="WP_032102998.1">
    <property type="nucleotide sequence ID" value="NZ_CAXWTF010000017.1"/>
</dbReference>